<reference evidence="1 2" key="1">
    <citation type="journal article" date="2019" name="Sci. Rep.">
        <title>Orb-weaving spider Araneus ventricosus genome elucidates the spidroin gene catalogue.</title>
        <authorList>
            <person name="Kono N."/>
            <person name="Nakamura H."/>
            <person name="Ohtoshi R."/>
            <person name="Moran D.A.P."/>
            <person name="Shinohara A."/>
            <person name="Yoshida Y."/>
            <person name="Fujiwara M."/>
            <person name="Mori M."/>
            <person name="Tomita M."/>
            <person name="Arakawa K."/>
        </authorList>
    </citation>
    <scope>NUCLEOTIDE SEQUENCE [LARGE SCALE GENOMIC DNA]</scope>
</reference>
<dbReference type="AlphaFoldDB" id="A0A4Y2A355"/>
<gene>
    <name evidence="1" type="ORF">AVEN_154717_1</name>
</gene>
<comment type="caution">
    <text evidence="1">The sequence shown here is derived from an EMBL/GenBank/DDBJ whole genome shotgun (WGS) entry which is preliminary data.</text>
</comment>
<dbReference type="OrthoDB" id="6568111at2759"/>
<name>A0A4Y2A355_ARAVE</name>
<keyword evidence="2" id="KW-1185">Reference proteome</keyword>
<dbReference type="Proteomes" id="UP000499080">
    <property type="component" value="Unassembled WGS sequence"/>
</dbReference>
<sequence length="83" mass="9543">MMVHVHLNSNTNTALKTQELLQGFKWEVWTIPTAEIQQPVWFQALSEIRFSSESDAKSVVENWLNLQDLISSSRVKQVGPAFR</sequence>
<dbReference type="EMBL" id="BGPR01079282">
    <property type="protein sequence ID" value="GBL73805.1"/>
    <property type="molecule type" value="Genomic_DNA"/>
</dbReference>
<accession>A0A4Y2A355</accession>
<evidence type="ECO:0000313" key="2">
    <source>
        <dbReference type="Proteomes" id="UP000499080"/>
    </source>
</evidence>
<evidence type="ECO:0000313" key="1">
    <source>
        <dbReference type="EMBL" id="GBL73805.1"/>
    </source>
</evidence>
<protein>
    <submittedName>
        <fullName evidence="1">Uncharacterized protein</fullName>
    </submittedName>
</protein>
<proteinExistence type="predicted"/>
<organism evidence="1 2">
    <name type="scientific">Araneus ventricosus</name>
    <name type="common">Orbweaver spider</name>
    <name type="synonym">Epeira ventricosa</name>
    <dbReference type="NCBI Taxonomy" id="182803"/>
    <lineage>
        <taxon>Eukaryota</taxon>
        <taxon>Metazoa</taxon>
        <taxon>Ecdysozoa</taxon>
        <taxon>Arthropoda</taxon>
        <taxon>Chelicerata</taxon>
        <taxon>Arachnida</taxon>
        <taxon>Araneae</taxon>
        <taxon>Araneomorphae</taxon>
        <taxon>Entelegynae</taxon>
        <taxon>Araneoidea</taxon>
        <taxon>Araneidae</taxon>
        <taxon>Araneus</taxon>
    </lineage>
</organism>